<feature type="binding site" evidence="6">
    <location>
        <position position="107"/>
    </location>
    <ligand>
        <name>S-adenosyl-L-methionine</name>
        <dbReference type="ChEBI" id="CHEBI:59789"/>
    </ligand>
</feature>
<dbReference type="RefSeq" id="WP_119991246.1">
    <property type="nucleotide sequence ID" value="NZ_CP032489.1"/>
</dbReference>
<evidence type="ECO:0000313" key="8">
    <source>
        <dbReference type="Proteomes" id="UP000266118"/>
    </source>
</evidence>
<evidence type="ECO:0000256" key="4">
    <source>
        <dbReference type="ARBA" id="ARBA00022679"/>
    </source>
</evidence>
<sequence length="304" mass="34648">MNKEDQNYHVSVLYQEALEALHIKPDGIYVDCTFGGGGHSRGILKQLNENGRLIAFDQDADAQRNLPEDKRMVFIPQNFKYLQKFLRLYRFPKVDGLLADLGVSSHQFDEADRGFSIRFDGPLDMRMDKRLEITAATLLTNLSEKELVEMFSHYGEVSNAKTLAKHIVANRSVSALANIDAFKNFIAPVVKGNPNKYLAQVFQALRIEVNDELGALKEMLVQLPEVLNESGRAAIITFHSLEDRLVKTFFKQGTFEIEEEHPFLNSTRQNPLINITKKPIVPSERELKENKRSRSAKLRIAEMK</sequence>
<evidence type="ECO:0000313" key="7">
    <source>
        <dbReference type="EMBL" id="AYD49465.1"/>
    </source>
</evidence>
<evidence type="ECO:0000256" key="6">
    <source>
        <dbReference type="HAMAP-Rule" id="MF_01007"/>
    </source>
</evidence>
<evidence type="ECO:0000256" key="2">
    <source>
        <dbReference type="ARBA" id="ARBA00022552"/>
    </source>
</evidence>
<dbReference type="SUPFAM" id="SSF81799">
    <property type="entry name" value="Putative methyltransferase TM0872, insert domain"/>
    <property type="match status" value="1"/>
</dbReference>
<dbReference type="PIRSF" id="PIRSF004486">
    <property type="entry name" value="MraW"/>
    <property type="match status" value="1"/>
</dbReference>
<dbReference type="Proteomes" id="UP000266118">
    <property type="component" value="Chromosome"/>
</dbReference>
<dbReference type="PANTHER" id="PTHR11265">
    <property type="entry name" value="S-ADENOSYL-METHYLTRANSFERASE MRAW"/>
    <property type="match status" value="1"/>
</dbReference>
<dbReference type="NCBIfam" id="TIGR00006">
    <property type="entry name" value="16S rRNA (cytosine(1402)-N(4))-methyltransferase RsmH"/>
    <property type="match status" value="1"/>
</dbReference>
<dbReference type="GO" id="GO:0071424">
    <property type="term" value="F:rRNA (cytosine-N4-)-methyltransferase activity"/>
    <property type="evidence" value="ECO:0007669"/>
    <property type="project" value="UniProtKB-UniRule"/>
</dbReference>
<comment type="subcellular location">
    <subcellularLocation>
        <location evidence="6">Cytoplasm</location>
    </subcellularLocation>
</comment>
<dbReference type="Gene3D" id="3.40.50.150">
    <property type="entry name" value="Vaccinia Virus protein VP39"/>
    <property type="match status" value="1"/>
</dbReference>
<dbReference type="SUPFAM" id="SSF53335">
    <property type="entry name" value="S-adenosyl-L-methionine-dependent methyltransferases"/>
    <property type="match status" value="1"/>
</dbReference>
<gene>
    <name evidence="6 7" type="primary">rsmH</name>
    <name evidence="7" type="ORF">D6B99_15210</name>
</gene>
<evidence type="ECO:0000256" key="3">
    <source>
        <dbReference type="ARBA" id="ARBA00022603"/>
    </source>
</evidence>
<evidence type="ECO:0000256" key="5">
    <source>
        <dbReference type="ARBA" id="ARBA00022691"/>
    </source>
</evidence>
<feature type="binding site" evidence="6">
    <location>
        <position position="79"/>
    </location>
    <ligand>
        <name>S-adenosyl-L-methionine</name>
        <dbReference type="ChEBI" id="CHEBI:59789"/>
    </ligand>
</feature>
<dbReference type="HAMAP" id="MF_01007">
    <property type="entry name" value="16SrRNA_methyltr_H"/>
    <property type="match status" value="1"/>
</dbReference>
<keyword evidence="8" id="KW-1185">Reference proteome</keyword>
<dbReference type="InterPro" id="IPR029063">
    <property type="entry name" value="SAM-dependent_MTases_sf"/>
</dbReference>
<dbReference type="InterPro" id="IPR023397">
    <property type="entry name" value="SAM-dep_MeTrfase_MraW_recog"/>
</dbReference>
<dbReference type="InterPro" id="IPR002903">
    <property type="entry name" value="RsmH"/>
</dbReference>
<organism evidence="7 8">
    <name type="scientific">Arachidicoccus soli</name>
    <dbReference type="NCBI Taxonomy" id="2341117"/>
    <lineage>
        <taxon>Bacteria</taxon>
        <taxon>Pseudomonadati</taxon>
        <taxon>Bacteroidota</taxon>
        <taxon>Chitinophagia</taxon>
        <taxon>Chitinophagales</taxon>
        <taxon>Chitinophagaceae</taxon>
        <taxon>Arachidicoccus</taxon>
    </lineage>
</organism>
<reference evidence="7 8" key="1">
    <citation type="submission" date="2018-09" db="EMBL/GenBank/DDBJ databases">
        <title>Arachidicoccus sp. nov., a bacterium isolated from soil.</title>
        <authorList>
            <person name="Weon H.-Y."/>
            <person name="Kwon S.-W."/>
            <person name="Lee S.A."/>
        </authorList>
    </citation>
    <scope>NUCLEOTIDE SEQUENCE [LARGE SCALE GENOMIC DNA]</scope>
    <source>
        <strain evidence="7 8">KIS59-12</strain>
    </source>
</reference>
<keyword evidence="5 6" id="KW-0949">S-adenosyl-L-methionine</keyword>
<dbReference type="EMBL" id="CP032489">
    <property type="protein sequence ID" value="AYD49465.1"/>
    <property type="molecule type" value="Genomic_DNA"/>
</dbReference>
<comment type="catalytic activity">
    <reaction evidence="6">
        <text>cytidine(1402) in 16S rRNA + S-adenosyl-L-methionine = N(4)-methylcytidine(1402) in 16S rRNA + S-adenosyl-L-homocysteine + H(+)</text>
        <dbReference type="Rhea" id="RHEA:42928"/>
        <dbReference type="Rhea" id="RHEA-COMP:10286"/>
        <dbReference type="Rhea" id="RHEA-COMP:10287"/>
        <dbReference type="ChEBI" id="CHEBI:15378"/>
        <dbReference type="ChEBI" id="CHEBI:57856"/>
        <dbReference type="ChEBI" id="CHEBI:59789"/>
        <dbReference type="ChEBI" id="CHEBI:74506"/>
        <dbReference type="ChEBI" id="CHEBI:82748"/>
        <dbReference type="EC" id="2.1.1.199"/>
    </reaction>
</comment>
<dbReference type="Pfam" id="PF01795">
    <property type="entry name" value="Methyltransf_5"/>
    <property type="match status" value="1"/>
</dbReference>
<dbReference type="Gene3D" id="1.10.150.170">
    <property type="entry name" value="Putative methyltransferase TM0872, insert domain"/>
    <property type="match status" value="1"/>
</dbReference>
<dbReference type="AlphaFoldDB" id="A0A386HU67"/>
<keyword evidence="3 6" id="KW-0489">Methyltransferase</keyword>
<protein>
    <recommendedName>
        <fullName evidence="6">Ribosomal RNA small subunit methyltransferase H</fullName>
        <ecNumber evidence="6">2.1.1.199</ecNumber>
    </recommendedName>
    <alternativeName>
        <fullName evidence="6">16S rRNA m(4)C1402 methyltransferase</fullName>
    </alternativeName>
    <alternativeName>
        <fullName evidence="6">rRNA (cytosine-N(4)-)-methyltransferase RsmH</fullName>
    </alternativeName>
</protein>
<feature type="binding site" evidence="6">
    <location>
        <position position="100"/>
    </location>
    <ligand>
        <name>S-adenosyl-L-methionine</name>
        <dbReference type="ChEBI" id="CHEBI:59789"/>
    </ligand>
</feature>
<feature type="binding site" evidence="6">
    <location>
        <begin position="37"/>
        <end position="39"/>
    </location>
    <ligand>
        <name>S-adenosyl-L-methionine</name>
        <dbReference type="ChEBI" id="CHEBI:59789"/>
    </ligand>
</feature>
<dbReference type="KEGG" id="ark:D6B99_15210"/>
<dbReference type="EC" id="2.1.1.199" evidence="6"/>
<keyword evidence="4 6" id="KW-0808">Transferase</keyword>
<keyword evidence="2 6" id="KW-0698">rRNA processing</keyword>
<proteinExistence type="inferred from homology"/>
<comment type="similarity">
    <text evidence="1 6">Belongs to the methyltransferase superfamily. RsmH family.</text>
</comment>
<comment type="function">
    <text evidence="6">Specifically methylates the N4 position of cytidine in position 1402 (C1402) of 16S rRNA.</text>
</comment>
<dbReference type="GO" id="GO:0070475">
    <property type="term" value="P:rRNA base methylation"/>
    <property type="evidence" value="ECO:0007669"/>
    <property type="project" value="UniProtKB-UniRule"/>
</dbReference>
<dbReference type="PANTHER" id="PTHR11265:SF0">
    <property type="entry name" value="12S RRNA N4-METHYLCYTIDINE METHYLTRANSFERASE"/>
    <property type="match status" value="1"/>
</dbReference>
<evidence type="ECO:0000256" key="1">
    <source>
        <dbReference type="ARBA" id="ARBA00010396"/>
    </source>
</evidence>
<accession>A0A386HU67</accession>
<feature type="binding site" evidence="6">
    <location>
        <position position="57"/>
    </location>
    <ligand>
        <name>S-adenosyl-L-methionine</name>
        <dbReference type="ChEBI" id="CHEBI:59789"/>
    </ligand>
</feature>
<name>A0A386HU67_9BACT</name>
<dbReference type="GO" id="GO:0005737">
    <property type="term" value="C:cytoplasm"/>
    <property type="evidence" value="ECO:0007669"/>
    <property type="project" value="UniProtKB-SubCell"/>
</dbReference>
<dbReference type="OrthoDB" id="9806637at2"/>
<keyword evidence="6" id="KW-0963">Cytoplasm</keyword>